<evidence type="ECO:0000313" key="3">
    <source>
        <dbReference type="Proteomes" id="UP001597012"/>
    </source>
</evidence>
<keyword evidence="1" id="KW-0812">Transmembrane</keyword>
<reference evidence="3" key="1">
    <citation type="journal article" date="2019" name="Int. J. Syst. Evol. Microbiol.">
        <title>The Global Catalogue of Microorganisms (GCM) 10K type strain sequencing project: providing services to taxonomists for standard genome sequencing and annotation.</title>
        <authorList>
            <consortium name="The Broad Institute Genomics Platform"/>
            <consortium name="The Broad Institute Genome Sequencing Center for Infectious Disease"/>
            <person name="Wu L."/>
            <person name="Ma J."/>
        </authorList>
    </citation>
    <scope>NUCLEOTIDE SEQUENCE [LARGE SCALE GENOMIC DNA]</scope>
    <source>
        <strain evidence="3">CCUG 61948</strain>
    </source>
</reference>
<comment type="caution">
    <text evidence="2">The sequence shown here is derived from an EMBL/GenBank/DDBJ whole genome shotgun (WGS) entry which is preliminary data.</text>
</comment>
<dbReference type="RefSeq" id="WP_379934374.1">
    <property type="nucleotide sequence ID" value="NZ_JBHTHY010000006.1"/>
</dbReference>
<dbReference type="PANTHER" id="PTHR36974:SF1">
    <property type="entry name" value="DOXX FAMILY MEMBRANE PROTEIN"/>
    <property type="match status" value="1"/>
</dbReference>
<feature type="transmembrane region" description="Helical" evidence="1">
    <location>
        <begin position="99"/>
        <end position="118"/>
    </location>
</feature>
<feature type="transmembrane region" description="Helical" evidence="1">
    <location>
        <begin position="42"/>
        <end position="59"/>
    </location>
</feature>
<evidence type="ECO:0008006" key="4">
    <source>
        <dbReference type="Google" id="ProtNLM"/>
    </source>
</evidence>
<proteinExistence type="predicted"/>
<feature type="transmembrane region" description="Helical" evidence="1">
    <location>
        <begin position="66"/>
        <end position="87"/>
    </location>
</feature>
<keyword evidence="1" id="KW-1133">Transmembrane helix</keyword>
<accession>A0ABW3B427</accession>
<keyword evidence="1" id="KW-0472">Membrane</keyword>
<dbReference type="EMBL" id="JBHTHY010000006">
    <property type="protein sequence ID" value="MFD0797865.1"/>
    <property type="molecule type" value="Genomic_DNA"/>
</dbReference>
<name>A0ABW3B427_9FLAO</name>
<feature type="transmembrane region" description="Helical" evidence="1">
    <location>
        <begin position="5"/>
        <end position="22"/>
    </location>
</feature>
<gene>
    <name evidence="2" type="ORF">ACFQZJ_10360</name>
</gene>
<evidence type="ECO:0000256" key="1">
    <source>
        <dbReference type="SAM" id="Phobius"/>
    </source>
</evidence>
<organism evidence="2 3">
    <name type="scientific">Maribacter chungangensis</name>
    <dbReference type="NCBI Taxonomy" id="1069117"/>
    <lineage>
        <taxon>Bacteria</taxon>
        <taxon>Pseudomonadati</taxon>
        <taxon>Bacteroidota</taxon>
        <taxon>Flavobacteriia</taxon>
        <taxon>Flavobacteriales</taxon>
        <taxon>Flavobacteriaceae</taxon>
        <taxon>Maribacter</taxon>
    </lineage>
</organism>
<dbReference type="PANTHER" id="PTHR36974">
    <property type="entry name" value="MEMBRANE PROTEIN-RELATED"/>
    <property type="match status" value="1"/>
</dbReference>
<dbReference type="Proteomes" id="UP001597012">
    <property type="component" value="Unassembled WGS sequence"/>
</dbReference>
<sequence>MTKKLFRHLFIGFMLFAGINHFLNPDFYYPLIPPYLPFPKTLNVVSGLLEIGLTLLLFIPRWRTMGVYGIIVLFILFIPSHLYFIQIDACVPDGLCTPVWVAWVRLLVVHPLLILWAWTIKE</sequence>
<evidence type="ECO:0000313" key="2">
    <source>
        <dbReference type="EMBL" id="MFD0797865.1"/>
    </source>
</evidence>
<protein>
    <recommendedName>
        <fullName evidence="4">DoxX family membrane protein</fullName>
    </recommendedName>
</protein>
<keyword evidence="3" id="KW-1185">Reference proteome</keyword>